<evidence type="ECO:0000313" key="2">
    <source>
        <dbReference type="Proteomes" id="UP000023152"/>
    </source>
</evidence>
<reference evidence="1 2" key="1">
    <citation type="journal article" date="2013" name="Curr. Biol.">
        <title>The Genome of the Foraminiferan Reticulomyxa filosa.</title>
        <authorList>
            <person name="Glockner G."/>
            <person name="Hulsmann N."/>
            <person name="Schleicher M."/>
            <person name="Noegel A.A."/>
            <person name="Eichinger L."/>
            <person name="Gallinger C."/>
            <person name="Pawlowski J."/>
            <person name="Sierra R."/>
            <person name="Euteneuer U."/>
            <person name="Pillet L."/>
            <person name="Moustafa A."/>
            <person name="Platzer M."/>
            <person name="Groth M."/>
            <person name="Szafranski K."/>
            <person name="Schliwa M."/>
        </authorList>
    </citation>
    <scope>NUCLEOTIDE SEQUENCE [LARGE SCALE GENOMIC DNA]</scope>
</reference>
<evidence type="ECO:0000313" key="1">
    <source>
        <dbReference type="EMBL" id="ETO20384.1"/>
    </source>
</evidence>
<keyword evidence="2" id="KW-1185">Reference proteome</keyword>
<dbReference type="Gene3D" id="2.40.50.690">
    <property type="match status" value="1"/>
</dbReference>
<dbReference type="AlphaFoldDB" id="X6N3T0"/>
<dbReference type="Proteomes" id="UP000023152">
    <property type="component" value="Unassembled WGS sequence"/>
</dbReference>
<proteinExistence type="predicted"/>
<protein>
    <submittedName>
        <fullName evidence="1">Uncharacterized protein</fullName>
    </submittedName>
</protein>
<accession>X6N3T0</accession>
<gene>
    <name evidence="1" type="ORF">RFI_16833</name>
</gene>
<dbReference type="SUPFAM" id="SSF50249">
    <property type="entry name" value="Nucleic acid-binding proteins"/>
    <property type="match status" value="1"/>
</dbReference>
<name>X6N3T0_RETFI</name>
<dbReference type="InterPro" id="IPR012340">
    <property type="entry name" value="NA-bd_OB-fold"/>
</dbReference>
<comment type="caution">
    <text evidence="1">The sequence shown here is derived from an EMBL/GenBank/DDBJ whole genome shotgun (WGS) entry which is preliminary data.</text>
</comment>
<sequence length="253" mass="29121">ENAPAKKKKKKKNAAKQSECSAHVREDDFVYVGRLHVLQSNPKVAFLHTKYQNDILIFGEVDRSFVCLFVCLPLFRVCSYRAFPGDIVAVSLYSYSKWEKVELIQQALKIEQDSVDRGLSNSADLLEYQHEPEYTQEQKESDNLVKKKLESIQEIDVGQHLSGFVDLNKNNKSVLSKINFLYPNPNDYQHMYPRGKVLAIVDPLLDSRHVYGTLLSRTQNTSNVLHTFVPFDKRIPTTQCSFQRAGKRIYVCM</sequence>
<organism evidence="1 2">
    <name type="scientific">Reticulomyxa filosa</name>
    <dbReference type="NCBI Taxonomy" id="46433"/>
    <lineage>
        <taxon>Eukaryota</taxon>
        <taxon>Sar</taxon>
        <taxon>Rhizaria</taxon>
        <taxon>Retaria</taxon>
        <taxon>Foraminifera</taxon>
        <taxon>Monothalamids</taxon>
        <taxon>Reticulomyxidae</taxon>
        <taxon>Reticulomyxa</taxon>
    </lineage>
</organism>
<dbReference type="EMBL" id="ASPP01012663">
    <property type="protein sequence ID" value="ETO20384.1"/>
    <property type="molecule type" value="Genomic_DNA"/>
</dbReference>
<feature type="non-terminal residue" evidence="1">
    <location>
        <position position="1"/>
    </location>
</feature>